<evidence type="ECO:0000313" key="2">
    <source>
        <dbReference type="EMBL" id="PIP61171.1"/>
    </source>
</evidence>
<organism evidence="2 3">
    <name type="scientific">Candidatus Roizmanbacteria bacterium CG22_combo_CG10-13_8_21_14_all_38_20</name>
    <dbReference type="NCBI Taxonomy" id="1974862"/>
    <lineage>
        <taxon>Bacteria</taxon>
        <taxon>Candidatus Roizmaniibacteriota</taxon>
    </lineage>
</organism>
<dbReference type="EMBL" id="PCTA01000033">
    <property type="protein sequence ID" value="PIP61171.1"/>
    <property type="molecule type" value="Genomic_DNA"/>
</dbReference>
<gene>
    <name evidence="2" type="ORF">COW99_05250</name>
</gene>
<dbReference type="Pfam" id="PF14238">
    <property type="entry name" value="DUF4340"/>
    <property type="match status" value="1"/>
</dbReference>
<name>A0A2H0BU67_9BACT</name>
<evidence type="ECO:0000259" key="1">
    <source>
        <dbReference type="Pfam" id="PF14238"/>
    </source>
</evidence>
<proteinExistence type="predicted"/>
<evidence type="ECO:0000313" key="3">
    <source>
        <dbReference type="Proteomes" id="UP000231246"/>
    </source>
</evidence>
<protein>
    <recommendedName>
        <fullName evidence="1">DUF4340 domain-containing protein</fullName>
    </recommendedName>
</protein>
<reference evidence="2 3" key="1">
    <citation type="submission" date="2017-09" db="EMBL/GenBank/DDBJ databases">
        <title>Depth-based differentiation of microbial function through sediment-hosted aquifers and enrichment of novel symbionts in the deep terrestrial subsurface.</title>
        <authorList>
            <person name="Probst A.J."/>
            <person name="Ladd B."/>
            <person name="Jarett J.K."/>
            <person name="Geller-Mcgrath D.E."/>
            <person name="Sieber C.M."/>
            <person name="Emerson J.B."/>
            <person name="Anantharaman K."/>
            <person name="Thomas B.C."/>
            <person name="Malmstrom R."/>
            <person name="Stieglmeier M."/>
            <person name="Klingl A."/>
            <person name="Woyke T."/>
            <person name="Ryan C.M."/>
            <person name="Banfield J.F."/>
        </authorList>
    </citation>
    <scope>NUCLEOTIDE SEQUENCE [LARGE SCALE GENOMIC DNA]</scope>
    <source>
        <strain evidence="2">CG22_combo_CG10-13_8_21_14_all_38_20</strain>
    </source>
</reference>
<dbReference type="Proteomes" id="UP000231246">
    <property type="component" value="Unassembled WGS sequence"/>
</dbReference>
<sequence length="282" mass="31307">MNLKGLTLLVFVLLLTTAIFLRNPNFFSFLSKSQLIDTAGVTEITISQIHLAKIKDIWVVASSDNFPADQNKIEELLTNLASLTTDNLVSTNPDNHDQYGVGENGVVLKIGEQTIIIGNSGLGFAASNYFRLADSDQVYLSDTSFEPTAKDSEWRDLALNFPTSINQITIQNNSGEFVFEQKDDSWILMQPQLEKVIETRVADLAHRLQFMRAEDATTSGELGIPAVTITVKGVEGEDALVIGQEEGNERLVKLNSSPYLYYLPPSEFGVFLDLDKEYFQAD</sequence>
<feature type="domain" description="DUF4340" evidence="1">
    <location>
        <begin position="58"/>
        <end position="217"/>
    </location>
</feature>
<dbReference type="AlphaFoldDB" id="A0A2H0BU67"/>
<accession>A0A2H0BU67</accession>
<comment type="caution">
    <text evidence="2">The sequence shown here is derived from an EMBL/GenBank/DDBJ whole genome shotgun (WGS) entry which is preliminary data.</text>
</comment>
<dbReference type="InterPro" id="IPR025641">
    <property type="entry name" value="DUF4340"/>
</dbReference>